<dbReference type="CDD" id="cd00009">
    <property type="entry name" value="AAA"/>
    <property type="match status" value="1"/>
</dbReference>
<dbReference type="InterPro" id="IPR000014">
    <property type="entry name" value="PAS"/>
</dbReference>
<dbReference type="SUPFAM" id="SSF52540">
    <property type="entry name" value="P-loop containing nucleoside triphosphate hydrolases"/>
    <property type="match status" value="1"/>
</dbReference>
<evidence type="ECO:0000313" key="9">
    <source>
        <dbReference type="Proteomes" id="UP000271256"/>
    </source>
</evidence>
<dbReference type="GO" id="GO:0005524">
    <property type="term" value="F:ATP binding"/>
    <property type="evidence" value="ECO:0007669"/>
    <property type="project" value="UniProtKB-KW"/>
</dbReference>
<evidence type="ECO:0000259" key="6">
    <source>
        <dbReference type="PROSITE" id="PS50045"/>
    </source>
</evidence>
<dbReference type="PROSITE" id="PS00676">
    <property type="entry name" value="SIGMA54_INTERACT_2"/>
    <property type="match status" value="1"/>
</dbReference>
<dbReference type="CDD" id="cd00130">
    <property type="entry name" value="PAS"/>
    <property type="match status" value="1"/>
</dbReference>
<dbReference type="InterPro" id="IPR058031">
    <property type="entry name" value="AAA_lid_NorR"/>
</dbReference>
<sequence>MNVTAEQNIIPVILNSISDGVFTINSDWRITFFNRAAEEITGVSRGEAVGRFCWEVFRASICERECALKHTLETGCPVVNRAVYIVNAYGKKVPISISTGILRDEYQQVIGGVETFRDLSLVEELRRELRGRYTFADIISKNHRMQQIFSLLPDIAESDSTVLIEGPTGSGKELLARAIHNLSPRRDKPLVAVNCAALPDTLLESELFGYEAGAFTDARKSKPGRFARAQGGTLFLDEIGDISPALQVKLLRVLQEKEFEPLGAVRPVKADVRILAATNKDLAELVEKGLFRQDLYYRINVIKITLPPLSERKEDIPLLVEHFIDRLNILRGKAIDGISEEALALLWQHDFPGNIRELENIIEHAFILCKGGLIKPEHLPAYLQAVSDRSCSGKGKTLAEMEARMIYEALVRNQGKRSLAARELGIDKTTLWRKIKRYGIKIPASDHLNRVE</sequence>
<dbReference type="PROSITE" id="PS50112">
    <property type="entry name" value="PAS"/>
    <property type="match status" value="1"/>
</dbReference>
<evidence type="ECO:0000256" key="1">
    <source>
        <dbReference type="ARBA" id="ARBA00022741"/>
    </source>
</evidence>
<dbReference type="SMART" id="SM00091">
    <property type="entry name" value="PAS"/>
    <property type="match status" value="1"/>
</dbReference>
<dbReference type="Pfam" id="PF02954">
    <property type="entry name" value="HTH_8"/>
    <property type="match status" value="1"/>
</dbReference>
<accession>A0A494WTA9</accession>
<dbReference type="PANTHER" id="PTHR32071:SF113">
    <property type="entry name" value="ALGINATE BIOSYNTHESIS TRANSCRIPTIONAL REGULATORY PROTEIN ALGB"/>
    <property type="match status" value="1"/>
</dbReference>
<organism evidence="8 9">
    <name type="scientific">Desulfofundulus salinus</name>
    <dbReference type="NCBI Taxonomy" id="2419843"/>
    <lineage>
        <taxon>Bacteria</taxon>
        <taxon>Bacillati</taxon>
        <taxon>Bacillota</taxon>
        <taxon>Clostridia</taxon>
        <taxon>Eubacteriales</taxon>
        <taxon>Peptococcaceae</taxon>
        <taxon>Desulfofundulus</taxon>
    </lineage>
</organism>
<dbReference type="InterPro" id="IPR002197">
    <property type="entry name" value="HTH_Fis"/>
</dbReference>
<dbReference type="FunFam" id="3.40.50.300:FF:000006">
    <property type="entry name" value="DNA-binding transcriptional regulator NtrC"/>
    <property type="match status" value="1"/>
</dbReference>
<dbReference type="Gene3D" id="1.10.8.60">
    <property type="match status" value="1"/>
</dbReference>
<evidence type="ECO:0000259" key="7">
    <source>
        <dbReference type="PROSITE" id="PS50112"/>
    </source>
</evidence>
<protein>
    <submittedName>
        <fullName evidence="8">PAS domain-containing protein</fullName>
    </submittedName>
</protein>
<dbReference type="PROSITE" id="PS00688">
    <property type="entry name" value="SIGMA54_INTERACT_3"/>
    <property type="match status" value="1"/>
</dbReference>
<dbReference type="Proteomes" id="UP000271256">
    <property type="component" value="Unassembled WGS sequence"/>
</dbReference>
<dbReference type="OrthoDB" id="9803970at2"/>
<gene>
    <name evidence="8" type="ORF">D7024_06390</name>
</gene>
<evidence type="ECO:0000256" key="4">
    <source>
        <dbReference type="ARBA" id="ARBA00023125"/>
    </source>
</evidence>
<dbReference type="InterPro" id="IPR035965">
    <property type="entry name" value="PAS-like_dom_sf"/>
</dbReference>
<dbReference type="GO" id="GO:0006355">
    <property type="term" value="P:regulation of DNA-templated transcription"/>
    <property type="evidence" value="ECO:0007669"/>
    <property type="project" value="InterPro"/>
</dbReference>
<dbReference type="PANTHER" id="PTHR32071">
    <property type="entry name" value="TRANSCRIPTIONAL REGULATORY PROTEIN"/>
    <property type="match status" value="1"/>
</dbReference>
<keyword evidence="2" id="KW-0067">ATP-binding</keyword>
<evidence type="ECO:0000256" key="5">
    <source>
        <dbReference type="ARBA" id="ARBA00023163"/>
    </source>
</evidence>
<dbReference type="InterPro" id="IPR003593">
    <property type="entry name" value="AAA+_ATPase"/>
</dbReference>
<evidence type="ECO:0000256" key="2">
    <source>
        <dbReference type="ARBA" id="ARBA00022840"/>
    </source>
</evidence>
<dbReference type="PROSITE" id="PS50045">
    <property type="entry name" value="SIGMA54_INTERACT_4"/>
    <property type="match status" value="1"/>
</dbReference>
<dbReference type="RefSeq" id="WP_121451042.1">
    <property type="nucleotide sequence ID" value="NZ_RBWE01000001.1"/>
</dbReference>
<dbReference type="Gene3D" id="3.30.450.20">
    <property type="entry name" value="PAS domain"/>
    <property type="match status" value="1"/>
</dbReference>
<dbReference type="Pfam" id="PF25601">
    <property type="entry name" value="AAA_lid_14"/>
    <property type="match status" value="1"/>
</dbReference>
<dbReference type="InterPro" id="IPR025943">
    <property type="entry name" value="Sigma_54_int_dom_ATP-bd_2"/>
</dbReference>
<evidence type="ECO:0000313" key="8">
    <source>
        <dbReference type="EMBL" id="RKO66609.1"/>
    </source>
</evidence>
<dbReference type="Pfam" id="PF13426">
    <property type="entry name" value="PAS_9"/>
    <property type="match status" value="1"/>
</dbReference>
<dbReference type="NCBIfam" id="TIGR00229">
    <property type="entry name" value="sensory_box"/>
    <property type="match status" value="1"/>
</dbReference>
<dbReference type="GO" id="GO:0043565">
    <property type="term" value="F:sequence-specific DNA binding"/>
    <property type="evidence" value="ECO:0007669"/>
    <property type="project" value="InterPro"/>
</dbReference>
<dbReference type="EMBL" id="RBWE01000001">
    <property type="protein sequence ID" value="RKO66609.1"/>
    <property type="molecule type" value="Genomic_DNA"/>
</dbReference>
<dbReference type="SUPFAM" id="SSF46689">
    <property type="entry name" value="Homeodomain-like"/>
    <property type="match status" value="1"/>
</dbReference>
<keyword evidence="1" id="KW-0547">Nucleotide-binding</keyword>
<proteinExistence type="predicted"/>
<keyword evidence="3" id="KW-0805">Transcription regulation</keyword>
<reference evidence="8 9" key="1">
    <citation type="submission" date="2018-10" db="EMBL/GenBank/DDBJ databases">
        <authorList>
            <person name="Grouzdev D.S."/>
            <person name="Krutkina M.S."/>
            <person name="Tourova T.P."/>
            <person name="Nazina T.N."/>
        </authorList>
    </citation>
    <scope>NUCLEOTIDE SEQUENCE [LARGE SCALE GENOMIC DNA]</scope>
    <source>
        <strain evidence="8 9">435</strain>
    </source>
</reference>
<dbReference type="PRINTS" id="PR01590">
    <property type="entry name" value="HTHFIS"/>
</dbReference>
<dbReference type="InterPro" id="IPR027417">
    <property type="entry name" value="P-loop_NTPase"/>
</dbReference>
<dbReference type="Gene3D" id="3.40.50.300">
    <property type="entry name" value="P-loop containing nucleotide triphosphate hydrolases"/>
    <property type="match status" value="1"/>
</dbReference>
<name>A0A494WTA9_9FIRM</name>
<dbReference type="Pfam" id="PF00158">
    <property type="entry name" value="Sigma54_activat"/>
    <property type="match status" value="1"/>
</dbReference>
<evidence type="ECO:0000256" key="3">
    <source>
        <dbReference type="ARBA" id="ARBA00023015"/>
    </source>
</evidence>
<dbReference type="AlphaFoldDB" id="A0A494WTA9"/>
<dbReference type="InterPro" id="IPR002078">
    <property type="entry name" value="Sigma_54_int"/>
</dbReference>
<dbReference type="SUPFAM" id="SSF55785">
    <property type="entry name" value="PYP-like sensor domain (PAS domain)"/>
    <property type="match status" value="1"/>
</dbReference>
<dbReference type="Gene3D" id="1.10.10.60">
    <property type="entry name" value="Homeodomain-like"/>
    <property type="match status" value="1"/>
</dbReference>
<dbReference type="InterPro" id="IPR009057">
    <property type="entry name" value="Homeodomain-like_sf"/>
</dbReference>
<comment type="caution">
    <text evidence="8">The sequence shown here is derived from an EMBL/GenBank/DDBJ whole genome shotgun (WGS) entry which is preliminary data.</text>
</comment>
<keyword evidence="4" id="KW-0238">DNA-binding</keyword>
<keyword evidence="9" id="KW-1185">Reference proteome</keyword>
<dbReference type="InterPro" id="IPR025944">
    <property type="entry name" value="Sigma_54_int_dom_CS"/>
</dbReference>
<dbReference type="SMART" id="SM00382">
    <property type="entry name" value="AAA"/>
    <property type="match status" value="1"/>
</dbReference>
<feature type="domain" description="PAS" evidence="7">
    <location>
        <begin position="6"/>
        <end position="51"/>
    </location>
</feature>
<keyword evidence="5" id="KW-0804">Transcription</keyword>
<feature type="domain" description="Sigma-54 factor interaction" evidence="6">
    <location>
        <begin position="138"/>
        <end position="367"/>
    </location>
</feature>